<comment type="caution">
    <text evidence="2">The sequence shown here is derived from an EMBL/GenBank/DDBJ whole genome shotgun (WGS) entry which is preliminary data.</text>
</comment>
<accession>A0A5C6D7L9</accession>
<gene>
    <name evidence="2" type="ORF">Q31b_58690</name>
</gene>
<reference evidence="2 3" key="1">
    <citation type="submission" date="2019-02" db="EMBL/GenBank/DDBJ databases">
        <title>Deep-cultivation of Planctomycetes and their phenomic and genomic characterization uncovers novel biology.</title>
        <authorList>
            <person name="Wiegand S."/>
            <person name="Jogler M."/>
            <person name="Boedeker C."/>
            <person name="Pinto D."/>
            <person name="Vollmers J."/>
            <person name="Rivas-Marin E."/>
            <person name="Kohn T."/>
            <person name="Peeters S.H."/>
            <person name="Heuer A."/>
            <person name="Rast P."/>
            <person name="Oberbeckmann S."/>
            <person name="Bunk B."/>
            <person name="Jeske O."/>
            <person name="Meyerdierks A."/>
            <person name="Storesund J.E."/>
            <person name="Kallscheuer N."/>
            <person name="Luecker S."/>
            <person name="Lage O.M."/>
            <person name="Pohl T."/>
            <person name="Merkel B.J."/>
            <person name="Hornburger P."/>
            <person name="Mueller R.-W."/>
            <person name="Bruemmer F."/>
            <person name="Labrenz M."/>
            <person name="Spormann A.M."/>
            <person name="Op Den Camp H."/>
            <person name="Overmann J."/>
            <person name="Amann R."/>
            <person name="Jetten M.S.M."/>
            <person name="Mascher T."/>
            <person name="Medema M.H."/>
            <person name="Devos D.P."/>
            <person name="Kaster A.-K."/>
            <person name="Ovreas L."/>
            <person name="Rohde M."/>
            <person name="Galperin M.Y."/>
            <person name="Jogler C."/>
        </authorList>
    </citation>
    <scope>NUCLEOTIDE SEQUENCE [LARGE SCALE GENOMIC DNA]</scope>
    <source>
        <strain evidence="2 3">Q31b</strain>
    </source>
</reference>
<protein>
    <submittedName>
        <fullName evidence="2">Uncharacterized protein</fullName>
    </submittedName>
</protein>
<evidence type="ECO:0000256" key="1">
    <source>
        <dbReference type="SAM" id="MobiDB-lite"/>
    </source>
</evidence>
<dbReference type="AlphaFoldDB" id="A0A5C6D7L9"/>
<dbReference type="EMBL" id="SJPY01000028">
    <property type="protein sequence ID" value="TWU31707.1"/>
    <property type="molecule type" value="Genomic_DNA"/>
</dbReference>
<evidence type="ECO:0000313" key="3">
    <source>
        <dbReference type="Proteomes" id="UP000315471"/>
    </source>
</evidence>
<organism evidence="2 3">
    <name type="scientific">Novipirellula aureliae</name>
    <dbReference type="NCBI Taxonomy" id="2527966"/>
    <lineage>
        <taxon>Bacteria</taxon>
        <taxon>Pseudomonadati</taxon>
        <taxon>Planctomycetota</taxon>
        <taxon>Planctomycetia</taxon>
        <taxon>Pirellulales</taxon>
        <taxon>Pirellulaceae</taxon>
        <taxon>Novipirellula</taxon>
    </lineage>
</organism>
<name>A0A5C6D7L9_9BACT</name>
<evidence type="ECO:0000313" key="2">
    <source>
        <dbReference type="EMBL" id="TWU31707.1"/>
    </source>
</evidence>
<dbReference type="Proteomes" id="UP000315471">
    <property type="component" value="Unassembled WGS sequence"/>
</dbReference>
<keyword evidence="3" id="KW-1185">Reference proteome</keyword>
<feature type="region of interest" description="Disordered" evidence="1">
    <location>
        <begin position="241"/>
        <end position="263"/>
    </location>
</feature>
<sequence>MTTTSLDVDPELLNRCLVINVDESVKQTAAIHAAQRHVDTLDGWDNEEDQDRLTLLHQNAQRLLGRVKVVNPYADQLKFIDAQARHRRDHQKYLSLIKAVTLLHQFQREVKQRTKNGVTSDYIVVTRRDIAMANRIADWALGRSIDELSAPTRRLLLQLYDLSGELAQQQGVPKDEVLFTRRQAREALGWSASPMRIHLERLCRHEYVVGHGGGSGKLHRYRLLYDGRGREGQPAFTGLIDPTSLKEPPSAPTTTNLFDQKAT</sequence>
<feature type="compositionally biased region" description="Polar residues" evidence="1">
    <location>
        <begin position="252"/>
        <end position="263"/>
    </location>
</feature>
<proteinExistence type="predicted"/>